<dbReference type="Pfam" id="PF26640">
    <property type="entry name" value="DUF8212"/>
    <property type="match status" value="1"/>
</dbReference>
<dbReference type="EMBL" id="MU839843">
    <property type="protein sequence ID" value="KAK1751051.1"/>
    <property type="molecule type" value="Genomic_DNA"/>
</dbReference>
<dbReference type="AlphaFoldDB" id="A0AAJ0B3N0"/>
<protein>
    <submittedName>
        <fullName evidence="3">Heterokaryon incompatibility protein-domain-containing protein</fullName>
    </submittedName>
</protein>
<evidence type="ECO:0000313" key="4">
    <source>
        <dbReference type="Proteomes" id="UP001239445"/>
    </source>
</evidence>
<evidence type="ECO:0000259" key="1">
    <source>
        <dbReference type="Pfam" id="PF06985"/>
    </source>
</evidence>
<dbReference type="Pfam" id="PF06985">
    <property type="entry name" value="HET"/>
    <property type="match status" value="1"/>
</dbReference>
<gene>
    <name evidence="3" type="ORF">QBC47DRAFT_392128</name>
</gene>
<dbReference type="InterPro" id="IPR010730">
    <property type="entry name" value="HET"/>
</dbReference>
<organism evidence="3 4">
    <name type="scientific">Echria macrotheca</name>
    <dbReference type="NCBI Taxonomy" id="438768"/>
    <lineage>
        <taxon>Eukaryota</taxon>
        <taxon>Fungi</taxon>
        <taxon>Dikarya</taxon>
        <taxon>Ascomycota</taxon>
        <taxon>Pezizomycotina</taxon>
        <taxon>Sordariomycetes</taxon>
        <taxon>Sordariomycetidae</taxon>
        <taxon>Sordariales</taxon>
        <taxon>Schizotheciaceae</taxon>
        <taxon>Echria</taxon>
    </lineage>
</organism>
<comment type="caution">
    <text evidence="3">The sequence shown here is derived from an EMBL/GenBank/DDBJ whole genome shotgun (WGS) entry which is preliminary data.</text>
</comment>
<reference evidence="3" key="1">
    <citation type="submission" date="2023-06" db="EMBL/GenBank/DDBJ databases">
        <title>Genome-scale phylogeny and comparative genomics of the fungal order Sordariales.</title>
        <authorList>
            <consortium name="Lawrence Berkeley National Laboratory"/>
            <person name="Hensen N."/>
            <person name="Bonometti L."/>
            <person name="Westerberg I."/>
            <person name="Brannstrom I.O."/>
            <person name="Guillou S."/>
            <person name="Cros-Aarteil S."/>
            <person name="Calhoun S."/>
            <person name="Haridas S."/>
            <person name="Kuo A."/>
            <person name="Mondo S."/>
            <person name="Pangilinan J."/>
            <person name="Riley R."/>
            <person name="Labutti K."/>
            <person name="Andreopoulos B."/>
            <person name="Lipzen A."/>
            <person name="Chen C."/>
            <person name="Yanf M."/>
            <person name="Daum C."/>
            <person name="Ng V."/>
            <person name="Clum A."/>
            <person name="Steindorff A."/>
            <person name="Ohm R."/>
            <person name="Martin F."/>
            <person name="Silar P."/>
            <person name="Natvig D."/>
            <person name="Lalanne C."/>
            <person name="Gautier V."/>
            <person name="Ament-Velasquez S.L."/>
            <person name="Kruys A."/>
            <person name="Hutchinson M.I."/>
            <person name="Powell A.J."/>
            <person name="Barry K."/>
            <person name="Miller A.N."/>
            <person name="Grigoriev I.V."/>
            <person name="Debuchy R."/>
            <person name="Gladieux P."/>
            <person name="Thoren M.H."/>
            <person name="Johannesson H."/>
        </authorList>
    </citation>
    <scope>NUCLEOTIDE SEQUENCE</scope>
    <source>
        <strain evidence="3">PSN4</strain>
    </source>
</reference>
<feature type="domain" description="DUF8212" evidence="2">
    <location>
        <begin position="239"/>
        <end position="262"/>
    </location>
</feature>
<sequence length="616" mass="69134">MWLINTEALTLKFFPNPPDRYAILSHVWTDEECSFEEFQALDGTKSAATTSKKGYKKIEACCKLASSQGFTWVWIDTCCIDKKSSAELSESINSMFAWYKASTVCFAYLEDVESTSSTCIPPERWWWMADTHSDGLEYRASRWYTRGWTLQELLAPTNVDFYNRSWTKIGSKWRLRQEISAITGIGEEHLAYFNRGRSSIAQKMSWASRRRTTRVEDEAYSLLGIFGVFMPLLYGEGRNAFRRLQEELIRTSNDQTIFAWSGYVPSDFCGMIALTTSCFRHSGSIVSCSWPVTLPPTVTPSSPPDVAEHPPRVSSGAYSMTNAGLVIELPMLHVPISDTSFFEQRVDVSSNPSYFCLLNCRDNSSPGRRAVGVVLQHVPGSKLENAMKRVLHTNTVSMDMHSGGLFKGDVYGQDNKDLAYYGNFLSTRAVIFPDRLRLPVMSGGSGSSQLRAPYRARICLASHFTSHPTHHDLGVDDNASGTDGTGSPTILEITDDGWYFLELDLLDRPAKLILSFDTNIITITFSREEWFSGRSTICARVSVGNVISPSEEVSTAEGVFSDVESSSVYRRQLANEGVWFEHRLCNRTSLVANVFKLPSTVETITEGLYFEVKEDK</sequence>
<evidence type="ECO:0000313" key="3">
    <source>
        <dbReference type="EMBL" id="KAK1751051.1"/>
    </source>
</evidence>
<dbReference type="Proteomes" id="UP001239445">
    <property type="component" value="Unassembled WGS sequence"/>
</dbReference>
<accession>A0AAJ0B3N0</accession>
<proteinExistence type="predicted"/>
<dbReference type="PANTHER" id="PTHR10622:SF10">
    <property type="entry name" value="HET DOMAIN-CONTAINING PROTEIN"/>
    <property type="match status" value="1"/>
</dbReference>
<dbReference type="InterPro" id="IPR058525">
    <property type="entry name" value="DUF8212"/>
</dbReference>
<name>A0AAJ0B3N0_9PEZI</name>
<evidence type="ECO:0000259" key="2">
    <source>
        <dbReference type="Pfam" id="PF26640"/>
    </source>
</evidence>
<dbReference type="PANTHER" id="PTHR10622">
    <property type="entry name" value="HET DOMAIN-CONTAINING PROTEIN"/>
    <property type="match status" value="1"/>
</dbReference>
<feature type="domain" description="Heterokaryon incompatibility" evidence="1">
    <location>
        <begin position="21"/>
        <end position="152"/>
    </location>
</feature>
<keyword evidence="4" id="KW-1185">Reference proteome</keyword>